<reference evidence="3" key="1">
    <citation type="submission" date="2017-11" db="EMBL/GenBank/DDBJ databases">
        <authorList>
            <person name="Zhu W."/>
        </authorList>
    </citation>
    <scope>NUCLEOTIDE SEQUENCE [LARGE SCALE GENOMIC DNA]</scope>
    <source>
        <strain evidence="3">CAU 1183</strain>
    </source>
</reference>
<dbReference type="EMBL" id="PIOC01000025">
    <property type="protein sequence ID" value="RDW16492.1"/>
    <property type="molecule type" value="Genomic_DNA"/>
</dbReference>
<evidence type="ECO:0000313" key="2">
    <source>
        <dbReference type="EMBL" id="RDW16492.1"/>
    </source>
</evidence>
<dbReference type="OrthoDB" id="2973701at2"/>
<feature type="compositionally biased region" description="Low complexity" evidence="1">
    <location>
        <begin position="261"/>
        <end position="274"/>
    </location>
</feature>
<comment type="caution">
    <text evidence="2">The sequence shown here is derived from an EMBL/GenBank/DDBJ whole genome shotgun (WGS) entry which is preliminary data.</text>
</comment>
<accession>A0A3D8PLF6</accession>
<feature type="compositionally biased region" description="Basic and acidic residues" evidence="1">
    <location>
        <begin position="249"/>
        <end position="258"/>
    </location>
</feature>
<evidence type="ECO:0000256" key="1">
    <source>
        <dbReference type="SAM" id="MobiDB-lite"/>
    </source>
</evidence>
<gene>
    <name evidence="2" type="ORF">CWR48_16555</name>
</gene>
<evidence type="ECO:0000313" key="3">
    <source>
        <dbReference type="Proteomes" id="UP000257143"/>
    </source>
</evidence>
<dbReference type="RefSeq" id="WP_115774446.1">
    <property type="nucleotide sequence ID" value="NZ_PIOC01000025.1"/>
</dbReference>
<feature type="region of interest" description="Disordered" evidence="1">
    <location>
        <begin position="139"/>
        <end position="274"/>
    </location>
</feature>
<feature type="compositionally biased region" description="Basic and acidic residues" evidence="1">
    <location>
        <begin position="209"/>
        <end position="226"/>
    </location>
</feature>
<keyword evidence="3" id="KW-1185">Reference proteome</keyword>
<feature type="compositionally biased region" description="Basic and acidic residues" evidence="1">
    <location>
        <begin position="159"/>
        <end position="173"/>
    </location>
</feature>
<evidence type="ECO:0008006" key="4">
    <source>
        <dbReference type="Google" id="ProtNLM"/>
    </source>
</evidence>
<feature type="compositionally biased region" description="Basic and acidic residues" evidence="1">
    <location>
        <begin position="182"/>
        <end position="199"/>
    </location>
</feature>
<dbReference type="Proteomes" id="UP000257143">
    <property type="component" value="Unassembled WGS sequence"/>
</dbReference>
<proteinExistence type="predicted"/>
<feature type="compositionally biased region" description="Polar residues" evidence="1">
    <location>
        <begin position="229"/>
        <end position="239"/>
    </location>
</feature>
<protein>
    <recommendedName>
        <fullName evidence="4">DUF2642 domain-containing protein</fullName>
    </recommendedName>
</protein>
<name>A0A3D8PLF6_9BACI</name>
<sequence>MNERNSFLNHLIGFNIKVVYPGPHTLKGLLAGIKEDYLILKDDKDVIQYVKLDKMKELTKNTKDIKPRSIEDIPVSNHRNFLELLKEFENEWLMVSRDGAEEIQGFLSNVSNSYITFVVKDEITFIPISQIAMLSSKLGKKPTEKHPTKSDNQSNGNNDNKETKPKQPEKEAQPIRFNKGSNQDESKNPNAETQKREVKINTNEVQVKTSKEKTEEKSNHSLDEFLKPSGSNTTKNRTLSPRIRQPESMVREEKEHVATYRSSNNARSNSRNYS</sequence>
<dbReference type="AlphaFoldDB" id="A0A3D8PLF6"/>
<organism evidence="2 3">
    <name type="scientific">Oceanobacillus arenosus</name>
    <dbReference type="NCBI Taxonomy" id="1229153"/>
    <lineage>
        <taxon>Bacteria</taxon>
        <taxon>Bacillati</taxon>
        <taxon>Bacillota</taxon>
        <taxon>Bacilli</taxon>
        <taxon>Bacillales</taxon>
        <taxon>Bacillaceae</taxon>
        <taxon>Oceanobacillus</taxon>
    </lineage>
</organism>